<reference evidence="3 4" key="1">
    <citation type="submission" date="2019-03" db="EMBL/GenBank/DDBJ databases">
        <title>Draft genome sequences of novel Actinobacteria.</title>
        <authorList>
            <person name="Sahin N."/>
            <person name="Ay H."/>
            <person name="Saygin H."/>
        </authorList>
    </citation>
    <scope>NUCLEOTIDE SEQUENCE [LARGE SCALE GENOMIC DNA]</scope>
    <source>
        <strain evidence="3 4">JCM 13523</strain>
    </source>
</reference>
<evidence type="ECO:0000256" key="1">
    <source>
        <dbReference type="ARBA" id="ARBA00022801"/>
    </source>
</evidence>
<keyword evidence="1" id="KW-0378">Hydrolase</keyword>
<comment type="caution">
    <text evidence="3">The sequence shown here is derived from an EMBL/GenBank/DDBJ whole genome shotgun (WGS) entry which is preliminary data.</text>
</comment>
<accession>A0A4R4ZWP8</accession>
<name>A0A4R4ZWP8_9ACTN</name>
<dbReference type="PANTHER" id="PTHR43540:SF3">
    <property type="entry name" value="ENTEROBACTIN SYNTHASE COMPONENT B"/>
    <property type="match status" value="1"/>
</dbReference>
<proteinExistence type="predicted"/>
<evidence type="ECO:0000313" key="4">
    <source>
        <dbReference type="Proteomes" id="UP000295124"/>
    </source>
</evidence>
<sequence>MTQGIAPIASYPMPGEADLPLSRVDWQPDPARSVLLLHDLQEYFLRPFEPTAEPRSAMVPNLVRVRETCAQLGVPVVYTAQPGSMTPAERGLLKAFWGNGMTADAADRQVIPELAPRPGDHELVKWRYSAFHKTGLLDLLRSTGRDQLLIGGVYAHLGCLVSTIDAYSNDIETFLIADGLADFDRERHEHALTYAAASCAAVRSTDQLLAAFDRTVMVSHE</sequence>
<evidence type="ECO:0000259" key="2">
    <source>
        <dbReference type="Pfam" id="PF00857"/>
    </source>
</evidence>
<dbReference type="EMBL" id="SMKX01000005">
    <property type="protein sequence ID" value="TDD62704.1"/>
    <property type="molecule type" value="Genomic_DNA"/>
</dbReference>
<dbReference type="InterPro" id="IPR036380">
    <property type="entry name" value="Isochorismatase-like_sf"/>
</dbReference>
<organism evidence="3 4">
    <name type="scientific">Kribbella antibiotica</name>
    <dbReference type="NCBI Taxonomy" id="190195"/>
    <lineage>
        <taxon>Bacteria</taxon>
        <taxon>Bacillati</taxon>
        <taxon>Actinomycetota</taxon>
        <taxon>Actinomycetes</taxon>
        <taxon>Propionibacteriales</taxon>
        <taxon>Kribbellaceae</taxon>
        <taxon>Kribbella</taxon>
    </lineage>
</organism>
<dbReference type="RefSeq" id="WP_132165074.1">
    <property type="nucleotide sequence ID" value="NZ_SMKX01000005.1"/>
</dbReference>
<feature type="domain" description="Isochorismatase-like" evidence="2">
    <location>
        <begin position="33"/>
        <end position="207"/>
    </location>
</feature>
<dbReference type="InterPro" id="IPR050272">
    <property type="entry name" value="Isochorismatase-like_hydrls"/>
</dbReference>
<dbReference type="OrthoDB" id="9794942at2"/>
<dbReference type="InterPro" id="IPR016291">
    <property type="entry name" value="Isochorismatase"/>
</dbReference>
<dbReference type="Gene3D" id="3.40.50.850">
    <property type="entry name" value="Isochorismatase-like"/>
    <property type="match status" value="1"/>
</dbReference>
<keyword evidence="4" id="KW-1185">Reference proteome</keyword>
<dbReference type="PRINTS" id="PR01398">
    <property type="entry name" value="ISCHRISMTASE"/>
</dbReference>
<dbReference type="GO" id="GO:0008908">
    <property type="term" value="F:isochorismatase activity"/>
    <property type="evidence" value="ECO:0007669"/>
    <property type="project" value="InterPro"/>
</dbReference>
<evidence type="ECO:0000313" key="3">
    <source>
        <dbReference type="EMBL" id="TDD62704.1"/>
    </source>
</evidence>
<protein>
    <submittedName>
        <fullName evidence="3">Isochorismatase family protein</fullName>
    </submittedName>
</protein>
<dbReference type="Proteomes" id="UP000295124">
    <property type="component" value="Unassembled WGS sequence"/>
</dbReference>
<dbReference type="AlphaFoldDB" id="A0A4R4ZWP8"/>
<gene>
    <name evidence="3" type="ORF">E1263_03025</name>
</gene>
<dbReference type="Pfam" id="PF00857">
    <property type="entry name" value="Isochorismatase"/>
    <property type="match status" value="1"/>
</dbReference>
<dbReference type="SUPFAM" id="SSF52499">
    <property type="entry name" value="Isochorismatase-like hydrolases"/>
    <property type="match status" value="1"/>
</dbReference>
<dbReference type="InterPro" id="IPR000868">
    <property type="entry name" value="Isochorismatase-like_dom"/>
</dbReference>
<dbReference type="PANTHER" id="PTHR43540">
    <property type="entry name" value="PEROXYUREIDOACRYLATE/UREIDOACRYLATE AMIDOHYDROLASE-RELATED"/>
    <property type="match status" value="1"/>
</dbReference>